<dbReference type="EMBL" id="CP003349">
    <property type="protein sequence ID" value="AFD08796.1"/>
    <property type="molecule type" value="Genomic_DNA"/>
</dbReference>
<dbReference type="KEGG" id="scn:Solca_3797"/>
<dbReference type="Proteomes" id="UP000007590">
    <property type="component" value="Chromosome"/>
</dbReference>
<dbReference type="HOGENOM" id="CLU_2652553_0_0_10"/>
<sequence>MNTLMKHLVKKNNKSLNPRRVSVADAGSKLFFHIGENRFLNQTNEDSDRSSSIRFSDKLHERWDDLFDNFDDLRLK</sequence>
<accession>H8KKX9</accession>
<name>H8KKX9_SOLCM</name>
<dbReference type="AlphaFoldDB" id="H8KKX9"/>
<gene>
    <name evidence="1" type="ordered locus">Solca_3797</name>
</gene>
<dbReference type="STRING" id="929556.Solca_3797"/>
<proteinExistence type="predicted"/>
<evidence type="ECO:0000313" key="1">
    <source>
        <dbReference type="EMBL" id="AFD08796.1"/>
    </source>
</evidence>
<keyword evidence="2" id="KW-1185">Reference proteome</keyword>
<organism evidence="1 2">
    <name type="scientific">Solitalea canadensis (strain ATCC 29591 / DSM 3403 / JCM 21819 / LMG 8368 / NBRC 15130 / NCIMB 12057 / USAM 9D)</name>
    <name type="common">Flexibacter canadensis</name>
    <dbReference type="NCBI Taxonomy" id="929556"/>
    <lineage>
        <taxon>Bacteria</taxon>
        <taxon>Pseudomonadati</taxon>
        <taxon>Bacteroidota</taxon>
        <taxon>Sphingobacteriia</taxon>
        <taxon>Sphingobacteriales</taxon>
        <taxon>Sphingobacteriaceae</taxon>
        <taxon>Solitalea</taxon>
    </lineage>
</organism>
<evidence type="ECO:0000313" key="2">
    <source>
        <dbReference type="Proteomes" id="UP000007590"/>
    </source>
</evidence>
<reference evidence="1" key="1">
    <citation type="submission" date="2012-02" db="EMBL/GenBank/DDBJ databases">
        <title>The complete genome of Solitalea canadensis DSM 3403.</title>
        <authorList>
            <consortium name="US DOE Joint Genome Institute (JGI-PGF)"/>
            <person name="Lucas S."/>
            <person name="Copeland A."/>
            <person name="Lapidus A."/>
            <person name="Glavina del Rio T."/>
            <person name="Dalin E."/>
            <person name="Tice H."/>
            <person name="Bruce D."/>
            <person name="Goodwin L."/>
            <person name="Pitluck S."/>
            <person name="Peters L."/>
            <person name="Ovchinnikova G."/>
            <person name="Lu M."/>
            <person name="Kyrpides N."/>
            <person name="Mavromatis K."/>
            <person name="Ivanova N."/>
            <person name="Brettin T."/>
            <person name="Detter J.C."/>
            <person name="Han C."/>
            <person name="Larimer F."/>
            <person name="Land M."/>
            <person name="Hauser L."/>
            <person name="Markowitz V."/>
            <person name="Cheng J.-F."/>
            <person name="Hugenholtz P."/>
            <person name="Woyke T."/>
            <person name="Wu D."/>
            <person name="Spring S."/>
            <person name="Schroeder M."/>
            <person name="Kopitz M."/>
            <person name="Brambilla E."/>
            <person name="Klenk H.-P."/>
            <person name="Eisen J.A."/>
        </authorList>
    </citation>
    <scope>NUCLEOTIDE SEQUENCE</scope>
    <source>
        <strain evidence="1">DSM 3403</strain>
    </source>
</reference>
<protein>
    <submittedName>
        <fullName evidence="1">Uncharacterized protein</fullName>
    </submittedName>
</protein>